<feature type="compositionally biased region" description="Basic and acidic residues" evidence="1">
    <location>
        <begin position="74"/>
        <end position="83"/>
    </location>
</feature>
<proteinExistence type="predicted"/>
<protein>
    <submittedName>
        <fullName evidence="3">SPOSA6832_03025-mRNA-1:cds</fullName>
    </submittedName>
</protein>
<dbReference type="Gene3D" id="1.20.1530.20">
    <property type="match status" value="1"/>
</dbReference>
<keyword evidence="2" id="KW-1133">Transmembrane helix</keyword>
<evidence type="ECO:0000256" key="2">
    <source>
        <dbReference type="SAM" id="Phobius"/>
    </source>
</evidence>
<organism evidence="3 4">
    <name type="scientific">Sporidiobolus salmonicolor</name>
    <name type="common">Yeast-like fungus</name>
    <name type="synonym">Sporobolomyces salmonicolor</name>
    <dbReference type="NCBI Taxonomy" id="5005"/>
    <lineage>
        <taxon>Eukaryota</taxon>
        <taxon>Fungi</taxon>
        <taxon>Dikarya</taxon>
        <taxon>Basidiomycota</taxon>
        <taxon>Pucciniomycotina</taxon>
        <taxon>Microbotryomycetes</taxon>
        <taxon>Sporidiobolales</taxon>
        <taxon>Sporidiobolaceae</taxon>
        <taxon>Sporobolomyces</taxon>
    </lineage>
</organism>
<evidence type="ECO:0000313" key="3">
    <source>
        <dbReference type="EMBL" id="CEQ41325.1"/>
    </source>
</evidence>
<feature type="transmembrane region" description="Helical" evidence="2">
    <location>
        <begin position="105"/>
        <end position="124"/>
    </location>
</feature>
<dbReference type="GO" id="GO:0005886">
    <property type="term" value="C:plasma membrane"/>
    <property type="evidence" value="ECO:0007669"/>
    <property type="project" value="TreeGrafter"/>
</dbReference>
<name>A0A0D6EP10_SPOSA</name>
<evidence type="ECO:0000313" key="4">
    <source>
        <dbReference type="Proteomes" id="UP000243876"/>
    </source>
</evidence>
<dbReference type="PANTHER" id="PTHR18640">
    <property type="entry name" value="SOLUTE CARRIER FAMILY 10 MEMBER 7"/>
    <property type="match status" value="1"/>
</dbReference>
<evidence type="ECO:0000256" key="1">
    <source>
        <dbReference type="SAM" id="MobiDB-lite"/>
    </source>
</evidence>
<feature type="region of interest" description="Disordered" evidence="1">
    <location>
        <begin position="1"/>
        <end position="86"/>
    </location>
</feature>
<feature type="transmembrane region" description="Helical" evidence="2">
    <location>
        <begin position="335"/>
        <end position="356"/>
    </location>
</feature>
<sequence length="439" mass="47515">MAKPYPADPSARQGRSSLDCSSAASSSSSSLTGVHRPSGGPDPAAKEAEPGDPTDLVKAEDGGTTDGRGGGANTDDRRCRPKPETAPAKAWRWTKLVLQFLLDQWFVLGVGFVIGMAAAFPNVARPNGVLEAQWSIRYILVAIIFLVSGLTLPLRNLYLRLGDWKLHAVTQITSFFIFPSIVFAIINCVRAGDPNFERFDRYSLVGMMTMGVLPTTVSSNVVMTGQAGGDESAATIELPRLLGWSGRRLIPVSLQVILGNLVGTFLSPALLEMFFVAQRWSFAKPVASGSGGTGEVYRQVIEQLGYTVFIPLFVGEVTQYIWPRQTKLVRMKLRLGKVGSLCLLGVIWSTFSGAFYENAFEILSGEAVAFVVTVDVGLYIVLSLFLFAVARLVPVPKIQLLSWPSCTEGCQVQREASFPSHSSSTKVRKLCLGKVLSPS</sequence>
<feature type="non-terminal residue" evidence="3">
    <location>
        <position position="1"/>
    </location>
</feature>
<feature type="transmembrane region" description="Helical" evidence="2">
    <location>
        <begin position="249"/>
        <end position="271"/>
    </location>
</feature>
<keyword evidence="4" id="KW-1185">Reference proteome</keyword>
<dbReference type="Proteomes" id="UP000243876">
    <property type="component" value="Unassembled WGS sequence"/>
</dbReference>
<dbReference type="PANTHER" id="PTHR18640:SF5">
    <property type="entry name" value="SODIUM_BILE ACID COTRANSPORTER 7"/>
    <property type="match status" value="1"/>
</dbReference>
<gene>
    <name evidence="3" type="primary">SPOSA6832_03025</name>
</gene>
<dbReference type="AlphaFoldDB" id="A0A0D6EP10"/>
<feature type="transmembrane region" description="Helical" evidence="2">
    <location>
        <begin position="368"/>
        <end position="393"/>
    </location>
</feature>
<dbReference type="InterPro" id="IPR038770">
    <property type="entry name" value="Na+/solute_symporter_sf"/>
</dbReference>
<dbReference type="InterPro" id="IPR016833">
    <property type="entry name" value="Put_Na-Bile_cotransptr"/>
</dbReference>
<dbReference type="EMBL" id="CENE01000013">
    <property type="protein sequence ID" value="CEQ41325.1"/>
    <property type="molecule type" value="Genomic_DNA"/>
</dbReference>
<dbReference type="OrthoDB" id="188035at2759"/>
<keyword evidence="2" id="KW-0812">Transmembrane</keyword>
<feature type="transmembrane region" description="Helical" evidence="2">
    <location>
        <begin position="136"/>
        <end position="154"/>
    </location>
</feature>
<feature type="compositionally biased region" description="Low complexity" evidence="1">
    <location>
        <begin position="16"/>
        <end position="31"/>
    </location>
</feature>
<feature type="compositionally biased region" description="Basic and acidic residues" evidence="1">
    <location>
        <begin position="44"/>
        <end position="61"/>
    </location>
</feature>
<reference evidence="4" key="1">
    <citation type="submission" date="2015-02" db="EMBL/GenBank/DDBJ databases">
        <authorList>
            <person name="Gon?alves P."/>
        </authorList>
    </citation>
    <scope>NUCLEOTIDE SEQUENCE [LARGE SCALE GENOMIC DNA]</scope>
</reference>
<accession>A0A0D6EP10</accession>
<keyword evidence="2" id="KW-0472">Membrane</keyword>
<dbReference type="Pfam" id="PF13593">
    <property type="entry name" value="SBF_like"/>
    <property type="match status" value="2"/>
</dbReference>
<feature type="transmembrane region" description="Helical" evidence="2">
    <location>
        <begin position="166"/>
        <end position="189"/>
    </location>
</feature>